<reference evidence="9 10" key="1">
    <citation type="submission" date="2018-12" db="EMBL/GenBank/DDBJ databases">
        <title>Complete Genome Sequence of Glutamicibacter creatinolyticus strain LGCM259,isolated from an abscess of a 12-year-old mare in Italy.</title>
        <authorList>
            <person name="Santos R.G."/>
            <person name="Silva A.L."/>
            <person name="Seyffert N."/>
            <person name="Castro T.L.P."/>
            <person name="Attili A.R."/>
            <person name="Rifici C."/>
            <person name="Mazzullo G."/>
            <person name="Brenig B."/>
            <person name="Venanzi F."/>
            <person name="Azevedo V."/>
        </authorList>
    </citation>
    <scope>NUCLEOTIDE SEQUENCE [LARGE SCALE GENOMIC DNA]</scope>
    <source>
        <strain evidence="9 10">LGCM 259</strain>
    </source>
</reference>
<keyword evidence="2" id="KW-0479">Metal-binding</keyword>
<dbReference type="GO" id="GO:0004222">
    <property type="term" value="F:metalloendopeptidase activity"/>
    <property type="evidence" value="ECO:0007669"/>
    <property type="project" value="InterPro"/>
</dbReference>
<feature type="domain" description="Peptidase M48" evidence="8">
    <location>
        <begin position="107"/>
        <end position="210"/>
    </location>
</feature>
<dbReference type="GO" id="GO:0046872">
    <property type="term" value="F:metal ion binding"/>
    <property type="evidence" value="ECO:0007669"/>
    <property type="project" value="UniProtKB-KW"/>
</dbReference>
<keyword evidence="7" id="KW-0472">Membrane</keyword>
<dbReference type="PANTHER" id="PTHR34978:SF3">
    <property type="entry name" value="SLR0241 PROTEIN"/>
    <property type="match status" value="1"/>
</dbReference>
<feature type="transmembrane region" description="Helical" evidence="7">
    <location>
        <begin position="39"/>
        <end position="62"/>
    </location>
</feature>
<protein>
    <submittedName>
        <fullName evidence="9">Peptidase family M56</fullName>
    </submittedName>
</protein>
<keyword evidence="4 6" id="KW-0862">Zinc</keyword>
<evidence type="ECO:0000256" key="6">
    <source>
        <dbReference type="RuleBase" id="RU003983"/>
    </source>
</evidence>
<keyword evidence="7" id="KW-0812">Transmembrane</keyword>
<comment type="similarity">
    <text evidence="6">Belongs to the peptidase M48 family.</text>
</comment>
<evidence type="ECO:0000313" key="10">
    <source>
        <dbReference type="Proteomes" id="UP000307000"/>
    </source>
</evidence>
<keyword evidence="1 6" id="KW-0645">Protease</keyword>
<evidence type="ECO:0000256" key="5">
    <source>
        <dbReference type="ARBA" id="ARBA00023049"/>
    </source>
</evidence>
<dbReference type="RefSeq" id="WP_138927022.1">
    <property type="nucleotide sequence ID" value="NZ_BAAAGL010000001.1"/>
</dbReference>
<feature type="transmembrane region" description="Helical" evidence="7">
    <location>
        <begin position="74"/>
        <end position="97"/>
    </location>
</feature>
<dbReference type="Proteomes" id="UP000307000">
    <property type="component" value="Chromosome"/>
</dbReference>
<evidence type="ECO:0000256" key="2">
    <source>
        <dbReference type="ARBA" id="ARBA00022723"/>
    </source>
</evidence>
<dbReference type="InterPro" id="IPR052173">
    <property type="entry name" value="Beta-lactam_resp_regulator"/>
</dbReference>
<accession>A0A5B7WX60</accession>
<keyword evidence="5 6" id="KW-0482">Metalloprotease</keyword>
<dbReference type="KEGG" id="gcr:GcLGCM259_2802"/>
<dbReference type="EMBL" id="CP034412">
    <property type="protein sequence ID" value="QCY48509.1"/>
    <property type="molecule type" value="Genomic_DNA"/>
</dbReference>
<keyword evidence="7" id="KW-1133">Transmembrane helix</keyword>
<proteinExistence type="inferred from homology"/>
<dbReference type="GO" id="GO:0006508">
    <property type="term" value="P:proteolysis"/>
    <property type="evidence" value="ECO:0007669"/>
    <property type="project" value="UniProtKB-KW"/>
</dbReference>
<gene>
    <name evidence="9" type="ORF">GcLGCM259_2802</name>
</gene>
<keyword evidence="10" id="KW-1185">Reference proteome</keyword>
<evidence type="ECO:0000256" key="3">
    <source>
        <dbReference type="ARBA" id="ARBA00022801"/>
    </source>
</evidence>
<evidence type="ECO:0000313" key="9">
    <source>
        <dbReference type="EMBL" id="QCY48509.1"/>
    </source>
</evidence>
<dbReference type="AlphaFoldDB" id="A0A5B7WX60"/>
<evidence type="ECO:0000259" key="8">
    <source>
        <dbReference type="Pfam" id="PF01435"/>
    </source>
</evidence>
<comment type="cofactor">
    <cofactor evidence="6">
        <name>Zn(2+)</name>
        <dbReference type="ChEBI" id="CHEBI:29105"/>
    </cofactor>
    <text evidence="6">Binds 1 zinc ion per subunit.</text>
</comment>
<dbReference type="Pfam" id="PF01435">
    <property type="entry name" value="Peptidase_M48"/>
    <property type="match status" value="1"/>
</dbReference>
<dbReference type="PANTHER" id="PTHR34978">
    <property type="entry name" value="POSSIBLE SENSOR-TRANSDUCER PROTEIN BLAR"/>
    <property type="match status" value="1"/>
</dbReference>
<evidence type="ECO:0000256" key="7">
    <source>
        <dbReference type="SAM" id="Phobius"/>
    </source>
</evidence>
<sequence length="268" mass="28752">MLVALCFGVTAIALLLLAPVALTTGQWQVRRPKLALAGWFGSFFIGALCAGAMVVSLVVAAVTTTASTSLTKAVATAVFSWLALAVAGAIIALVFAFTEPLNASQRATLRKMAPTAVSREKRDEFTFVRFEVAEPVACAVPGRLPQILVSTGLEDLLSAPQLQAVLAHEYAHLRHRHGWVVRIAELNALCLPRFFSAGHRLKQATLLLVELAADDTAAKQAGAVNLANALWHMSQETGDAGMLLRAQRLTLRRWPLAARCQVPDAIRI</sequence>
<keyword evidence="3 6" id="KW-0378">Hydrolase</keyword>
<dbReference type="CDD" id="cd07326">
    <property type="entry name" value="M56_BlaR1_MecR1_like"/>
    <property type="match status" value="1"/>
</dbReference>
<evidence type="ECO:0000256" key="1">
    <source>
        <dbReference type="ARBA" id="ARBA00022670"/>
    </source>
</evidence>
<dbReference type="InterPro" id="IPR001915">
    <property type="entry name" value="Peptidase_M48"/>
</dbReference>
<organism evidence="9 10">
    <name type="scientific">Glutamicibacter creatinolyticus</name>
    <dbReference type="NCBI Taxonomy" id="162496"/>
    <lineage>
        <taxon>Bacteria</taxon>
        <taxon>Bacillati</taxon>
        <taxon>Actinomycetota</taxon>
        <taxon>Actinomycetes</taxon>
        <taxon>Micrococcales</taxon>
        <taxon>Micrococcaceae</taxon>
        <taxon>Glutamicibacter</taxon>
    </lineage>
</organism>
<evidence type="ECO:0000256" key="4">
    <source>
        <dbReference type="ARBA" id="ARBA00022833"/>
    </source>
</evidence>
<dbReference type="Gene3D" id="3.30.2010.10">
    <property type="entry name" value="Metalloproteases ('zincins'), catalytic domain"/>
    <property type="match status" value="1"/>
</dbReference>
<name>A0A5B7WX60_9MICC</name>